<dbReference type="EMBL" id="GGFL01013507">
    <property type="protein sequence ID" value="MBW77685.1"/>
    <property type="molecule type" value="Transcribed_RNA"/>
</dbReference>
<proteinExistence type="predicted"/>
<sequence length="84" mass="9119">MPGPGAIAACWCSIMQILSAPAVEWHPFSIGEAPLRSIAVAAASLPDTESCIASKHRREHHTRTESKARDNGMTFSRFLPRACD</sequence>
<organism evidence="1">
    <name type="scientific">Anopheles darlingi</name>
    <name type="common">Mosquito</name>
    <dbReference type="NCBI Taxonomy" id="43151"/>
    <lineage>
        <taxon>Eukaryota</taxon>
        <taxon>Metazoa</taxon>
        <taxon>Ecdysozoa</taxon>
        <taxon>Arthropoda</taxon>
        <taxon>Hexapoda</taxon>
        <taxon>Insecta</taxon>
        <taxon>Pterygota</taxon>
        <taxon>Neoptera</taxon>
        <taxon>Endopterygota</taxon>
        <taxon>Diptera</taxon>
        <taxon>Nematocera</taxon>
        <taxon>Culicoidea</taxon>
        <taxon>Culicidae</taxon>
        <taxon>Anophelinae</taxon>
        <taxon>Anopheles</taxon>
    </lineage>
</organism>
<name>A0A2M4DJG9_ANODA</name>
<evidence type="ECO:0000313" key="1">
    <source>
        <dbReference type="EMBL" id="MBW77685.1"/>
    </source>
</evidence>
<dbReference type="AlphaFoldDB" id="A0A2M4DJG9"/>
<reference evidence="1" key="1">
    <citation type="submission" date="2018-01" db="EMBL/GenBank/DDBJ databases">
        <title>An insight into the sialome of Amazonian anophelines.</title>
        <authorList>
            <person name="Ribeiro J.M."/>
            <person name="Scarpassa V."/>
            <person name="Calvo E."/>
        </authorList>
    </citation>
    <scope>NUCLEOTIDE SEQUENCE</scope>
</reference>
<protein>
    <submittedName>
        <fullName evidence="1">Putative secreted protein</fullName>
    </submittedName>
</protein>
<accession>A0A2M4DJG9</accession>